<accession>Q07RB9</accession>
<protein>
    <submittedName>
        <fullName evidence="2">Uncharacterized protein</fullName>
    </submittedName>
</protein>
<dbReference type="EMBL" id="CP000463">
    <property type="protein sequence ID" value="ABJ05515.1"/>
    <property type="molecule type" value="Genomic_DNA"/>
</dbReference>
<sequence length="154" mass="16624">MLPRSRYLTAVLLASAGFAATPALADRCDDTAAQLKSQIDGVAIGRTVANTIYLSHPAAKQLRLGCPSRTISNELFASADGRKPKPEFFELVASAAAIVFTIPKADTLRGAKRCIGRLGLLRGDEDQGRFRRLDMRCSRSKTEASISISRGKDE</sequence>
<feature type="chain" id="PRO_5004165998" evidence="1">
    <location>
        <begin position="26"/>
        <end position="154"/>
    </location>
</feature>
<evidence type="ECO:0000313" key="2">
    <source>
        <dbReference type="EMBL" id="ABJ05515.1"/>
    </source>
</evidence>
<proteinExistence type="predicted"/>
<dbReference type="AlphaFoldDB" id="Q07RB9"/>
<dbReference type="eggNOG" id="ENOG5030YET">
    <property type="taxonomic scope" value="Bacteria"/>
</dbReference>
<gene>
    <name evidence="2" type="ordered locus">RPE_1565</name>
</gene>
<dbReference type="KEGG" id="rpe:RPE_1565"/>
<organism evidence="2">
    <name type="scientific">Rhodopseudomonas palustris (strain BisA53)</name>
    <dbReference type="NCBI Taxonomy" id="316055"/>
    <lineage>
        <taxon>Bacteria</taxon>
        <taxon>Pseudomonadati</taxon>
        <taxon>Pseudomonadota</taxon>
        <taxon>Alphaproteobacteria</taxon>
        <taxon>Hyphomicrobiales</taxon>
        <taxon>Nitrobacteraceae</taxon>
        <taxon>Rhodopseudomonas</taxon>
    </lineage>
</organism>
<keyword evidence="1" id="KW-0732">Signal</keyword>
<feature type="signal peptide" evidence="1">
    <location>
        <begin position="1"/>
        <end position="25"/>
    </location>
</feature>
<dbReference type="HOGENOM" id="CLU_1634084_0_0_5"/>
<dbReference type="OrthoDB" id="8228286at2"/>
<name>Q07RB9_RHOP5</name>
<reference evidence="2" key="1">
    <citation type="submission" date="2006-09" db="EMBL/GenBank/DDBJ databases">
        <title>Complete sequence of Rhodopseudomonas palustris BisA53.</title>
        <authorList>
            <consortium name="US DOE Joint Genome Institute"/>
            <person name="Copeland A."/>
            <person name="Lucas S."/>
            <person name="Lapidus A."/>
            <person name="Barry K."/>
            <person name="Detter J.C."/>
            <person name="Glavina del Rio T."/>
            <person name="Hammon N."/>
            <person name="Israni S."/>
            <person name="Dalin E."/>
            <person name="Tice H."/>
            <person name="Pitluck S."/>
            <person name="Chain P."/>
            <person name="Malfatti S."/>
            <person name="Shin M."/>
            <person name="Vergez L."/>
            <person name="Schmutz J."/>
            <person name="Larimer F."/>
            <person name="Land M."/>
            <person name="Hauser L."/>
            <person name="Pelletier D.A."/>
            <person name="Kyrpides N."/>
            <person name="Kim E."/>
            <person name="Harwood C.S."/>
            <person name="Oda Y."/>
            <person name="Richardson P."/>
        </authorList>
    </citation>
    <scope>NUCLEOTIDE SEQUENCE [LARGE SCALE GENOMIC DNA]</scope>
    <source>
        <strain evidence="2">BisA53</strain>
    </source>
</reference>
<evidence type="ECO:0000256" key="1">
    <source>
        <dbReference type="SAM" id="SignalP"/>
    </source>
</evidence>